<keyword evidence="2" id="KW-1185">Reference proteome</keyword>
<dbReference type="Pfam" id="PF04134">
    <property type="entry name" value="DCC1-like"/>
    <property type="match status" value="1"/>
</dbReference>
<name>A0A238IWD9_9RHOB</name>
<dbReference type="Proteomes" id="UP000201838">
    <property type="component" value="Unassembled WGS sequence"/>
</dbReference>
<proteinExistence type="predicted"/>
<accession>A0A238IWD9</accession>
<evidence type="ECO:0000313" key="2">
    <source>
        <dbReference type="Proteomes" id="UP000201838"/>
    </source>
</evidence>
<protein>
    <recommendedName>
        <fullName evidence="3">DUF393 domain-containing protein</fullName>
    </recommendedName>
</protein>
<dbReference type="GO" id="GO:0015035">
    <property type="term" value="F:protein-disulfide reductase activity"/>
    <property type="evidence" value="ECO:0007669"/>
    <property type="project" value="InterPro"/>
</dbReference>
<dbReference type="OrthoDB" id="9801773at2"/>
<dbReference type="AlphaFoldDB" id="A0A238IWD9"/>
<dbReference type="InterPro" id="IPR007263">
    <property type="entry name" value="DCC1-like"/>
</dbReference>
<dbReference type="EMBL" id="FXXQ01000001">
    <property type="protein sequence ID" value="SMX22351.1"/>
    <property type="molecule type" value="Genomic_DNA"/>
</dbReference>
<gene>
    <name evidence="1" type="ORF">BOA8489_00443</name>
</gene>
<dbReference type="RefSeq" id="WP_141138212.1">
    <property type="nucleotide sequence ID" value="NZ_FXXQ01000001.1"/>
</dbReference>
<reference evidence="2" key="1">
    <citation type="submission" date="2017-05" db="EMBL/GenBank/DDBJ databases">
        <authorList>
            <person name="Rodrigo-Torres L."/>
            <person name="Arahal R. D."/>
            <person name="Lucena T."/>
        </authorList>
    </citation>
    <scope>NUCLEOTIDE SEQUENCE [LARGE SCALE GENOMIC DNA]</scope>
    <source>
        <strain evidence="2">CECT 8489</strain>
    </source>
</reference>
<sequence>MSRFAWRGRRVTYVRIMNEECTVIYNGSCPICSREIHMYRERVVASGGALGFADLNEVDLGAYGLTPEMAARRLYVLRGGELISGVDAFLHLWRETPGFGGLARVVGLPGIRQVAGVVYEGVLAPVLFALHKRRQARGA</sequence>
<evidence type="ECO:0008006" key="3">
    <source>
        <dbReference type="Google" id="ProtNLM"/>
    </source>
</evidence>
<organism evidence="1 2">
    <name type="scientific">Boseongicola aestuarii</name>
    <dbReference type="NCBI Taxonomy" id="1470561"/>
    <lineage>
        <taxon>Bacteria</taxon>
        <taxon>Pseudomonadati</taxon>
        <taxon>Pseudomonadota</taxon>
        <taxon>Alphaproteobacteria</taxon>
        <taxon>Rhodobacterales</taxon>
        <taxon>Paracoccaceae</taxon>
        <taxon>Boseongicola</taxon>
    </lineage>
</organism>
<evidence type="ECO:0000313" key="1">
    <source>
        <dbReference type="EMBL" id="SMX22351.1"/>
    </source>
</evidence>